<protein>
    <submittedName>
        <fullName evidence="2">Uncharacterized protein</fullName>
    </submittedName>
</protein>
<keyword evidence="3" id="KW-1185">Reference proteome</keyword>
<accession>A0AAP0HR74</accession>
<proteinExistence type="predicted"/>
<evidence type="ECO:0000313" key="3">
    <source>
        <dbReference type="Proteomes" id="UP001420932"/>
    </source>
</evidence>
<feature type="region of interest" description="Disordered" evidence="1">
    <location>
        <begin position="1"/>
        <end position="26"/>
    </location>
</feature>
<dbReference type="Proteomes" id="UP001420932">
    <property type="component" value="Unassembled WGS sequence"/>
</dbReference>
<reference evidence="2 3" key="1">
    <citation type="submission" date="2024-01" db="EMBL/GenBank/DDBJ databases">
        <title>Genome assemblies of Stephania.</title>
        <authorList>
            <person name="Yang L."/>
        </authorList>
    </citation>
    <scope>NUCLEOTIDE SEQUENCE [LARGE SCALE GENOMIC DNA]</scope>
    <source>
        <strain evidence="2">YNDBR</strain>
        <tissue evidence="2">Leaf</tissue>
    </source>
</reference>
<sequence length="77" mass="8438">MSSVGCERASNQQLRPWPNQSCASSSGSLVRFGLPCDDDDSGGGSFSSFSEEYSVVSHIVYVMYLVLRVRAFNVTCY</sequence>
<evidence type="ECO:0000313" key="2">
    <source>
        <dbReference type="EMBL" id="KAK9092445.1"/>
    </source>
</evidence>
<evidence type="ECO:0000256" key="1">
    <source>
        <dbReference type="SAM" id="MobiDB-lite"/>
    </source>
</evidence>
<dbReference type="AlphaFoldDB" id="A0AAP0HR74"/>
<dbReference type="EMBL" id="JBBNAF010000012">
    <property type="protein sequence ID" value="KAK9092445.1"/>
    <property type="molecule type" value="Genomic_DNA"/>
</dbReference>
<organism evidence="2 3">
    <name type="scientific">Stephania yunnanensis</name>
    <dbReference type="NCBI Taxonomy" id="152371"/>
    <lineage>
        <taxon>Eukaryota</taxon>
        <taxon>Viridiplantae</taxon>
        <taxon>Streptophyta</taxon>
        <taxon>Embryophyta</taxon>
        <taxon>Tracheophyta</taxon>
        <taxon>Spermatophyta</taxon>
        <taxon>Magnoliopsida</taxon>
        <taxon>Ranunculales</taxon>
        <taxon>Menispermaceae</taxon>
        <taxon>Menispermoideae</taxon>
        <taxon>Cissampelideae</taxon>
        <taxon>Stephania</taxon>
    </lineage>
</organism>
<name>A0AAP0HR74_9MAGN</name>
<gene>
    <name evidence="2" type="ORF">Syun_027356</name>
</gene>
<comment type="caution">
    <text evidence="2">The sequence shown here is derived from an EMBL/GenBank/DDBJ whole genome shotgun (WGS) entry which is preliminary data.</text>
</comment>